<accession>A0ACB6QHZ0</accession>
<dbReference type="Proteomes" id="UP000799755">
    <property type="component" value="Unassembled WGS sequence"/>
</dbReference>
<name>A0ACB6QHZ0_9PLEO</name>
<proteinExistence type="predicted"/>
<evidence type="ECO:0000313" key="2">
    <source>
        <dbReference type="Proteomes" id="UP000799755"/>
    </source>
</evidence>
<protein>
    <submittedName>
        <fullName evidence="1">Uncharacterized protein</fullName>
    </submittedName>
</protein>
<organism evidence="1 2">
    <name type="scientific">Lindgomyces ingoldianus</name>
    <dbReference type="NCBI Taxonomy" id="673940"/>
    <lineage>
        <taxon>Eukaryota</taxon>
        <taxon>Fungi</taxon>
        <taxon>Dikarya</taxon>
        <taxon>Ascomycota</taxon>
        <taxon>Pezizomycotina</taxon>
        <taxon>Dothideomycetes</taxon>
        <taxon>Pleosporomycetidae</taxon>
        <taxon>Pleosporales</taxon>
        <taxon>Lindgomycetaceae</taxon>
        <taxon>Lindgomyces</taxon>
    </lineage>
</organism>
<gene>
    <name evidence="1" type="ORF">BDR25DRAFT_317593</name>
</gene>
<evidence type="ECO:0000313" key="1">
    <source>
        <dbReference type="EMBL" id="KAF2466603.1"/>
    </source>
</evidence>
<dbReference type="EMBL" id="MU003524">
    <property type="protein sequence ID" value="KAF2466603.1"/>
    <property type="molecule type" value="Genomic_DNA"/>
</dbReference>
<reference evidence="1" key="1">
    <citation type="journal article" date="2020" name="Stud. Mycol.">
        <title>101 Dothideomycetes genomes: a test case for predicting lifestyles and emergence of pathogens.</title>
        <authorList>
            <person name="Haridas S."/>
            <person name="Albert R."/>
            <person name="Binder M."/>
            <person name="Bloem J."/>
            <person name="Labutti K."/>
            <person name="Salamov A."/>
            <person name="Andreopoulos B."/>
            <person name="Baker S."/>
            <person name="Barry K."/>
            <person name="Bills G."/>
            <person name="Bluhm B."/>
            <person name="Cannon C."/>
            <person name="Castanera R."/>
            <person name="Culley D."/>
            <person name="Daum C."/>
            <person name="Ezra D."/>
            <person name="Gonzalez J."/>
            <person name="Henrissat B."/>
            <person name="Kuo A."/>
            <person name="Liang C."/>
            <person name="Lipzen A."/>
            <person name="Lutzoni F."/>
            <person name="Magnuson J."/>
            <person name="Mondo S."/>
            <person name="Nolan M."/>
            <person name="Ohm R."/>
            <person name="Pangilinan J."/>
            <person name="Park H.-J."/>
            <person name="Ramirez L."/>
            <person name="Alfaro M."/>
            <person name="Sun H."/>
            <person name="Tritt A."/>
            <person name="Yoshinaga Y."/>
            <person name="Zwiers L.-H."/>
            <person name="Turgeon B."/>
            <person name="Goodwin S."/>
            <person name="Spatafora J."/>
            <person name="Crous P."/>
            <person name="Grigoriev I."/>
        </authorList>
    </citation>
    <scope>NUCLEOTIDE SEQUENCE</scope>
    <source>
        <strain evidence="1">ATCC 200398</strain>
    </source>
</reference>
<comment type="caution">
    <text evidence="1">The sequence shown here is derived from an EMBL/GenBank/DDBJ whole genome shotgun (WGS) entry which is preliminary data.</text>
</comment>
<sequence length="155" mass="16941">MVGTSTSALAENISISGVHVILQEEYVCHRAYLAMYVFTSATMPLPAVVGMLFNHRAVGPDVLGYCSSLASDNPYIRVPQGGSALDGMERAKLLRNLQVRLSDVGYIVFTDAGIAVRLVKEGQAGIYPPCQGFQRGVVLYNWAILRPVQRRKIKV</sequence>
<keyword evidence="2" id="KW-1185">Reference proteome</keyword>